<dbReference type="OMA" id="REAMTAC"/>
<protein>
    <recommendedName>
        <fullName evidence="5">ATP-dependent RNA helicase</fullName>
        <ecNumber evidence="5">3.6.4.13</ecNumber>
    </recommendedName>
</protein>
<dbReference type="FunCoup" id="A0A168RGU0">
    <property type="interactions" value="288"/>
</dbReference>
<dbReference type="InterPro" id="IPR001650">
    <property type="entry name" value="Helicase_C-like"/>
</dbReference>
<dbReference type="InterPro" id="IPR011545">
    <property type="entry name" value="DEAD/DEAH_box_helicase_dom"/>
</dbReference>
<dbReference type="EMBL" id="LT554635">
    <property type="protein sequence ID" value="SAM06876.1"/>
    <property type="molecule type" value="Genomic_DNA"/>
</dbReference>
<dbReference type="Gene3D" id="3.40.50.300">
    <property type="entry name" value="P-loop containing nucleotide triphosphate hydrolases"/>
    <property type="match status" value="2"/>
</dbReference>
<feature type="compositionally biased region" description="Basic and acidic residues" evidence="6">
    <location>
        <begin position="562"/>
        <end position="705"/>
    </location>
</feature>
<evidence type="ECO:0000256" key="2">
    <source>
        <dbReference type="ARBA" id="ARBA00022801"/>
    </source>
</evidence>
<dbReference type="PROSITE" id="PS51192">
    <property type="entry name" value="HELICASE_ATP_BIND_1"/>
    <property type="match status" value="1"/>
</dbReference>
<comment type="similarity">
    <text evidence="5">Belongs to the DEAD box helicase family.</text>
</comment>
<dbReference type="InterPro" id="IPR027417">
    <property type="entry name" value="P-loop_NTPase"/>
</dbReference>
<dbReference type="InterPro" id="IPR014001">
    <property type="entry name" value="Helicase_ATP-bd"/>
</dbReference>
<dbReference type="GO" id="GO:0003723">
    <property type="term" value="F:RNA binding"/>
    <property type="evidence" value="ECO:0007669"/>
    <property type="project" value="UniProtKB-UniRule"/>
</dbReference>
<dbReference type="SMART" id="SM00487">
    <property type="entry name" value="DEXDc"/>
    <property type="match status" value="1"/>
</dbReference>
<dbReference type="InParanoid" id="A0A168RGU0"/>
<dbReference type="CDD" id="cd18787">
    <property type="entry name" value="SF2_C_DEAD"/>
    <property type="match status" value="1"/>
</dbReference>
<dbReference type="SMART" id="SM00490">
    <property type="entry name" value="HELICc"/>
    <property type="match status" value="1"/>
</dbReference>
<dbReference type="GO" id="GO:0003724">
    <property type="term" value="F:RNA helicase activity"/>
    <property type="evidence" value="ECO:0007669"/>
    <property type="project" value="UniProtKB-EC"/>
</dbReference>
<dbReference type="SUPFAM" id="SSF52540">
    <property type="entry name" value="P-loop containing nucleoside triphosphate hydrolases"/>
    <property type="match status" value="1"/>
</dbReference>
<evidence type="ECO:0000259" key="7">
    <source>
        <dbReference type="PROSITE" id="PS51192"/>
    </source>
</evidence>
<evidence type="ECO:0000313" key="10">
    <source>
        <dbReference type="Proteomes" id="UP000078561"/>
    </source>
</evidence>
<dbReference type="Pfam" id="PF00271">
    <property type="entry name" value="Helicase_C"/>
    <property type="match status" value="1"/>
</dbReference>
<evidence type="ECO:0000256" key="6">
    <source>
        <dbReference type="SAM" id="MobiDB-lite"/>
    </source>
</evidence>
<dbReference type="EC" id="3.6.4.13" evidence="5"/>
<keyword evidence="1 5" id="KW-0547">Nucleotide-binding</keyword>
<dbReference type="STRING" id="4829.A0A168RGU0"/>
<dbReference type="PROSITE" id="PS51194">
    <property type="entry name" value="HELICASE_CTER"/>
    <property type="match status" value="1"/>
</dbReference>
<comment type="catalytic activity">
    <reaction evidence="5">
        <text>ATP + H2O = ADP + phosphate + H(+)</text>
        <dbReference type="Rhea" id="RHEA:13065"/>
        <dbReference type="ChEBI" id="CHEBI:15377"/>
        <dbReference type="ChEBI" id="CHEBI:15378"/>
        <dbReference type="ChEBI" id="CHEBI:30616"/>
        <dbReference type="ChEBI" id="CHEBI:43474"/>
        <dbReference type="ChEBI" id="CHEBI:456216"/>
        <dbReference type="EC" id="3.6.4.13"/>
    </reaction>
</comment>
<keyword evidence="2 5" id="KW-0378">Hydrolase</keyword>
<comment type="domain">
    <text evidence="5">The Q motif is unique to and characteristic of the DEAD box family of RNA helicases and controls ATP binding and hydrolysis.</text>
</comment>
<organism evidence="9">
    <name type="scientific">Absidia glauca</name>
    <name type="common">Pin mould</name>
    <dbReference type="NCBI Taxonomy" id="4829"/>
    <lineage>
        <taxon>Eukaryota</taxon>
        <taxon>Fungi</taxon>
        <taxon>Fungi incertae sedis</taxon>
        <taxon>Mucoromycota</taxon>
        <taxon>Mucoromycotina</taxon>
        <taxon>Mucoromycetes</taxon>
        <taxon>Mucorales</taxon>
        <taxon>Cunninghamellaceae</taxon>
        <taxon>Absidia</taxon>
    </lineage>
</organism>
<name>A0A168RGU0_ABSGL</name>
<keyword evidence="5" id="KW-0347">Helicase</keyword>
<dbReference type="PANTHER" id="PTHR24031">
    <property type="entry name" value="RNA HELICASE"/>
    <property type="match status" value="1"/>
</dbReference>
<keyword evidence="4 5" id="KW-0694">RNA-binding</keyword>
<dbReference type="Pfam" id="PF00270">
    <property type="entry name" value="DEAD"/>
    <property type="match status" value="1"/>
</dbReference>
<evidence type="ECO:0000259" key="8">
    <source>
        <dbReference type="PROSITE" id="PS51194"/>
    </source>
</evidence>
<evidence type="ECO:0000256" key="4">
    <source>
        <dbReference type="ARBA" id="ARBA00022884"/>
    </source>
</evidence>
<dbReference type="GO" id="GO:0005524">
    <property type="term" value="F:ATP binding"/>
    <property type="evidence" value="ECO:0007669"/>
    <property type="project" value="UniProtKB-UniRule"/>
</dbReference>
<proteinExistence type="inferred from homology"/>
<evidence type="ECO:0000313" key="9">
    <source>
        <dbReference type="EMBL" id="SAM06876.1"/>
    </source>
</evidence>
<gene>
    <name evidence="9" type="primary">ABSGL_12554.1 scaffold 12955</name>
</gene>
<keyword evidence="3 5" id="KW-0067">ATP-binding</keyword>
<evidence type="ECO:0000256" key="1">
    <source>
        <dbReference type="ARBA" id="ARBA00022741"/>
    </source>
</evidence>
<feature type="domain" description="Helicase C-terminal" evidence="8">
    <location>
        <begin position="340"/>
        <end position="497"/>
    </location>
</feature>
<dbReference type="AlphaFoldDB" id="A0A168RGU0"/>
<keyword evidence="10" id="KW-1185">Reference proteome</keyword>
<evidence type="ECO:0000256" key="5">
    <source>
        <dbReference type="RuleBase" id="RU365068"/>
    </source>
</evidence>
<reference evidence="9" key="1">
    <citation type="submission" date="2016-04" db="EMBL/GenBank/DDBJ databases">
        <authorList>
            <person name="Evans L.H."/>
            <person name="Alamgir A."/>
            <person name="Owens N."/>
            <person name="Weber N.D."/>
            <person name="Virtaneva K."/>
            <person name="Barbian K."/>
            <person name="Babar A."/>
            <person name="Rosenke K."/>
        </authorList>
    </citation>
    <scope>NUCLEOTIDE SEQUENCE [LARGE SCALE GENOMIC DNA]</scope>
    <source>
        <strain evidence="9">CBS 101.48</strain>
    </source>
</reference>
<comment type="function">
    <text evidence="5">RNA helicase.</text>
</comment>
<dbReference type="Proteomes" id="UP000078561">
    <property type="component" value="Unassembled WGS sequence"/>
</dbReference>
<dbReference type="OrthoDB" id="193716at2759"/>
<evidence type="ECO:0000256" key="3">
    <source>
        <dbReference type="ARBA" id="ARBA00022840"/>
    </source>
</evidence>
<sequence length="705" mass="79848">MLSRILLPSLARIQGQRSVRILSQKLPQLSFAAKNGFGNKFDSSLIKLNQYQLRSTAMYSSQAVQQSTDARDTAETVVDQTPATTMEGETPAITRFDQIDAIHPFTQRALEKVFKYKDMSEVQAAVLGRLPNQNDMFVKAKTGTGKTLAFLVAALETATAGKSKEDLRHSDGTSILVVSPTRELAYQIADEAKKLTKFYPFDVHCLVGGDSKRRQIAQLERGRCDIVVATPGRLNDMLSTVRHLKRACENLKVLVLDEADQLLDMGFKQELQRILTHLPEKRQTMLYSATISKDIRRNLGDFALSPDYDIIDTVGKDDVNTHMHVKQSALITPYEGQLQVLQNLLENHKAANSGKVIVFLPTTKQTMVYAQLLKYLLPNRIVHEIHSRKTQDQRSRIANRFRNSRDGILVTSDVSARGVDYPGVSLVVQIGVPSTREQYIHRLGRTGRAGREGEGIIVMAPFENEFLKKDIADLPVEKLEAPAMVEDKVAVNDKAIGFALKSMDDEMIREVYTGYLGYYAGRMPDLGKPRSHAIEAANQFLEGLGITEIPHLSPRFKQQLGLDDRSARSRGNDRFGDRRQNNRSFGDRRPSDRSFGDRRPSDRSFGDRRPSNNRFGDRRDNDRLGDRRQSGNRFGDRQDNDSFGGERRRFNSDRFGDRKDNDRSGFDARKSFGGDRQQRDRFGFGDKRRNNDNQDSDRSERFTKF</sequence>
<accession>A0A168RGU0</accession>
<dbReference type="GO" id="GO:0016787">
    <property type="term" value="F:hydrolase activity"/>
    <property type="evidence" value="ECO:0007669"/>
    <property type="project" value="UniProtKB-KW"/>
</dbReference>
<feature type="domain" description="Helicase ATP-binding" evidence="7">
    <location>
        <begin position="127"/>
        <end position="309"/>
    </location>
</feature>
<feature type="region of interest" description="Disordered" evidence="6">
    <location>
        <begin position="559"/>
        <end position="705"/>
    </location>
</feature>